<keyword evidence="2" id="KW-1185">Reference proteome</keyword>
<sequence>MAPAAVAAAFPFRLFSVEAARRSTKGARGKRSSARPVKSPPLPPASSSAAVIGRGATTFTRLPLRDAAPEAAEVTLERFPTAPGDPERRAPALPRGSVRRLGVEEDNDEEEDEEVDFSRRGAVAASRLPLRDAPSTSGRAAIGQFDARAERKSLNGRAISRQIVEQLEDDKEEEEEEEDFVVTRLDIFEGHKGRKSRAIPPEELGEDDGAVVFDPDYGVGSDDDEEEFDMAASEQAPPGDAIAHAEIDELEYDGEDDDEAEVVVYQADDDEEEEEEEVGVFEGSVHDDDGEEEVKEKGVPAVMRCFDTARIYSKAGDGGNGVVAFRREKYVPHGGPSGGDGGRGGNVYVEVDGDMNSLLPFRKSLHFRAGRGAHGQGSQMAGAKGEDVVVKVPPGTMVRSAAGDIELLELMKPGQRALLLPGGRGGRGNAAFKTGTNKVPRIAEKGEKGPEMWLDLELKLVADVGIVGAPNAGKSTLLSVISAAKPTIANYPFTTLLPNLGVVSLDFDATMVVADLPGLLEGAHRGYGLGHEFLRHSERCSVLVHVVDGLGQQPEYEYEAVRLELELFSPTLVDKPYIVVYNKMDLPEASERWDMFREKLQAQGTEPYCISAINRQGTQDVVYDVYKVLQKERQRVKEAEEWNNTQNLNHVADAIKRERSSAMNDFEIIHDKGTNTWNVVGAGIERFVQMTNWDYTESLKRFQHVLEACGVNKTLVKLGVKEGDTVAIGEMEMFWNEEPKRVASKMMNSRDDDAVRWPKFS</sequence>
<accession>A0ACD5YBE4</accession>
<protein>
    <submittedName>
        <fullName evidence="1">Uncharacterized protein</fullName>
    </submittedName>
</protein>
<reference evidence="1" key="2">
    <citation type="submission" date="2025-09" db="UniProtKB">
        <authorList>
            <consortium name="EnsemblPlants"/>
        </authorList>
    </citation>
    <scope>IDENTIFICATION</scope>
</reference>
<organism evidence="1 2">
    <name type="scientific">Avena sativa</name>
    <name type="common">Oat</name>
    <dbReference type="NCBI Taxonomy" id="4498"/>
    <lineage>
        <taxon>Eukaryota</taxon>
        <taxon>Viridiplantae</taxon>
        <taxon>Streptophyta</taxon>
        <taxon>Embryophyta</taxon>
        <taxon>Tracheophyta</taxon>
        <taxon>Spermatophyta</taxon>
        <taxon>Magnoliopsida</taxon>
        <taxon>Liliopsida</taxon>
        <taxon>Poales</taxon>
        <taxon>Poaceae</taxon>
        <taxon>BOP clade</taxon>
        <taxon>Pooideae</taxon>
        <taxon>Poodae</taxon>
        <taxon>Poeae</taxon>
        <taxon>Poeae Chloroplast Group 1 (Aveneae type)</taxon>
        <taxon>Aveninae</taxon>
        <taxon>Avena</taxon>
    </lineage>
</organism>
<evidence type="ECO:0000313" key="1">
    <source>
        <dbReference type="EnsemblPlants" id="AVESA.00010b.r2.5DG0946390.2.CDS"/>
    </source>
</evidence>
<dbReference type="Proteomes" id="UP001732700">
    <property type="component" value="Chromosome 5D"/>
</dbReference>
<evidence type="ECO:0000313" key="2">
    <source>
        <dbReference type="Proteomes" id="UP001732700"/>
    </source>
</evidence>
<name>A0ACD5YBE4_AVESA</name>
<proteinExistence type="predicted"/>
<reference evidence="1" key="1">
    <citation type="submission" date="2021-05" db="EMBL/GenBank/DDBJ databases">
        <authorList>
            <person name="Scholz U."/>
            <person name="Mascher M."/>
            <person name="Fiebig A."/>
        </authorList>
    </citation>
    <scope>NUCLEOTIDE SEQUENCE [LARGE SCALE GENOMIC DNA]</scope>
</reference>
<dbReference type="EnsemblPlants" id="AVESA.00010b.r2.5DG0946390.2">
    <property type="protein sequence ID" value="AVESA.00010b.r2.5DG0946390.2.CDS"/>
    <property type="gene ID" value="AVESA.00010b.r2.5DG0946390"/>
</dbReference>